<reference evidence="1" key="1">
    <citation type="submission" date="2020-05" db="EMBL/GenBank/DDBJ databases">
        <title>Large-scale comparative analyses of tick genomes elucidate their genetic diversity and vector capacities.</title>
        <authorList>
            <person name="Jia N."/>
            <person name="Wang J."/>
            <person name="Shi W."/>
            <person name="Du L."/>
            <person name="Sun Y."/>
            <person name="Zhan W."/>
            <person name="Jiang J."/>
            <person name="Wang Q."/>
            <person name="Zhang B."/>
            <person name="Ji P."/>
            <person name="Sakyi L.B."/>
            <person name="Cui X."/>
            <person name="Yuan T."/>
            <person name="Jiang B."/>
            <person name="Yang W."/>
            <person name="Lam T.T.-Y."/>
            <person name="Chang Q."/>
            <person name="Ding S."/>
            <person name="Wang X."/>
            <person name="Zhu J."/>
            <person name="Ruan X."/>
            <person name="Zhao L."/>
            <person name="Wei J."/>
            <person name="Que T."/>
            <person name="Du C."/>
            <person name="Cheng J."/>
            <person name="Dai P."/>
            <person name="Han X."/>
            <person name="Huang E."/>
            <person name="Gao Y."/>
            <person name="Liu J."/>
            <person name="Shao H."/>
            <person name="Ye R."/>
            <person name="Li L."/>
            <person name="Wei W."/>
            <person name="Wang X."/>
            <person name="Wang C."/>
            <person name="Yang T."/>
            <person name="Huo Q."/>
            <person name="Li W."/>
            <person name="Guo W."/>
            <person name="Chen H."/>
            <person name="Zhou L."/>
            <person name="Ni X."/>
            <person name="Tian J."/>
            <person name="Zhou Y."/>
            <person name="Sheng Y."/>
            <person name="Liu T."/>
            <person name="Pan Y."/>
            <person name="Xia L."/>
            <person name="Li J."/>
            <person name="Zhao F."/>
            <person name="Cao W."/>
        </authorList>
    </citation>
    <scope>NUCLEOTIDE SEQUENCE</scope>
    <source>
        <strain evidence="1">Dsil-2018</strain>
    </source>
</reference>
<evidence type="ECO:0000313" key="1">
    <source>
        <dbReference type="EMBL" id="KAH7967139.1"/>
    </source>
</evidence>
<evidence type="ECO:0000313" key="2">
    <source>
        <dbReference type="Proteomes" id="UP000821865"/>
    </source>
</evidence>
<protein>
    <submittedName>
        <fullName evidence="1">Uncharacterized protein</fullName>
    </submittedName>
</protein>
<proteinExistence type="predicted"/>
<comment type="caution">
    <text evidence="1">The sequence shown here is derived from an EMBL/GenBank/DDBJ whole genome shotgun (WGS) entry which is preliminary data.</text>
</comment>
<dbReference type="EMBL" id="CM023471">
    <property type="protein sequence ID" value="KAH7967139.1"/>
    <property type="molecule type" value="Genomic_DNA"/>
</dbReference>
<keyword evidence="2" id="KW-1185">Reference proteome</keyword>
<gene>
    <name evidence="1" type="ORF">HPB49_023016</name>
</gene>
<name>A0ACB8DFT1_DERSI</name>
<dbReference type="Proteomes" id="UP000821865">
    <property type="component" value="Chromosome 2"/>
</dbReference>
<accession>A0ACB8DFT1</accession>
<sequence length="732" mass="83125">MNQENCAVVLETLRKAASQNAEQLKPAEQQLKCWETEKWFYSALLSIFSDHTVEVNVRWLAVLYIKNGIERYWRKTATKTVGEDEKKVLRQKMISNFHEPVNQASRAAAFLQLALQLAVLVSKVARFDCPTEWPELVPTLLQVVRNPDDLPQQRSLLVLHHVTKSLASKRLAGDRRVFQEQCSEVLFLTIFHEFRETLAPLLLEMIQGIQPADGTISFQAMLNRDAVYTAVGLAAFDLHDELDFDNWFLHVLIPELKVSEPRYRIVRRRVAWLIGQWVGVKMSPELRPVLYKALIESLDPSEDLVISILHVTSFIIERVGSQIMPFAGDLVQYLPLLWETCGEHHMLRCAIVTTLVQVVNGLGAQSERLHPFLLPVVAFGVDVRQSPHVYLLEDCLDLWWALLANTRSTSVELLQLAQYLFPLFELGSENMKMCLQVVQAYILLFPKEFLQTYGDRLLKATTDLVNDLNREGMLFVMRMVELVIRVFPEQGPQLFYPLLVHALEECLEGEKASMLTSVCLSIISRVILHCKSCFTKLLQEEAQGKGCDAEEVFGNLLDKWIEKMPLVNPVEREKLLALTLTSILTSNSNAVYERICGILLAVVEVLNDVTKCDNLGAQVDSLVIMDNEPIPPNEEESEHDRRKIELSRQDPVHTVALRDYLCSQMRSLRESLGERNFEELMAQVDVETMQQLKTYLEGNSQTNAGSAAYAALFASGNQNITATLHTSNTHPT</sequence>
<organism evidence="1 2">
    <name type="scientific">Dermacentor silvarum</name>
    <name type="common">Tick</name>
    <dbReference type="NCBI Taxonomy" id="543639"/>
    <lineage>
        <taxon>Eukaryota</taxon>
        <taxon>Metazoa</taxon>
        <taxon>Ecdysozoa</taxon>
        <taxon>Arthropoda</taxon>
        <taxon>Chelicerata</taxon>
        <taxon>Arachnida</taxon>
        <taxon>Acari</taxon>
        <taxon>Parasitiformes</taxon>
        <taxon>Ixodida</taxon>
        <taxon>Ixodoidea</taxon>
        <taxon>Ixodidae</taxon>
        <taxon>Rhipicephalinae</taxon>
        <taxon>Dermacentor</taxon>
    </lineage>
</organism>